<feature type="region of interest" description="Disordered" evidence="1">
    <location>
        <begin position="39"/>
        <end position="69"/>
    </location>
</feature>
<organism evidence="2 3">
    <name type="scientific">Trifolium medium</name>
    <dbReference type="NCBI Taxonomy" id="97028"/>
    <lineage>
        <taxon>Eukaryota</taxon>
        <taxon>Viridiplantae</taxon>
        <taxon>Streptophyta</taxon>
        <taxon>Embryophyta</taxon>
        <taxon>Tracheophyta</taxon>
        <taxon>Spermatophyta</taxon>
        <taxon>Magnoliopsida</taxon>
        <taxon>eudicotyledons</taxon>
        <taxon>Gunneridae</taxon>
        <taxon>Pentapetalae</taxon>
        <taxon>rosids</taxon>
        <taxon>fabids</taxon>
        <taxon>Fabales</taxon>
        <taxon>Fabaceae</taxon>
        <taxon>Papilionoideae</taxon>
        <taxon>50 kb inversion clade</taxon>
        <taxon>NPAAA clade</taxon>
        <taxon>Hologalegina</taxon>
        <taxon>IRL clade</taxon>
        <taxon>Trifolieae</taxon>
        <taxon>Trifolium</taxon>
    </lineage>
</organism>
<evidence type="ECO:0000313" key="3">
    <source>
        <dbReference type="Proteomes" id="UP000265520"/>
    </source>
</evidence>
<dbReference type="AlphaFoldDB" id="A0A392TAR3"/>
<proteinExistence type="predicted"/>
<dbReference type="EMBL" id="LXQA010525270">
    <property type="protein sequence ID" value="MCI57216.1"/>
    <property type="molecule type" value="Genomic_DNA"/>
</dbReference>
<protein>
    <submittedName>
        <fullName evidence="2">Uncharacterized protein</fullName>
    </submittedName>
</protein>
<feature type="compositionally biased region" description="Low complexity" evidence="1">
    <location>
        <begin position="47"/>
        <end position="60"/>
    </location>
</feature>
<comment type="caution">
    <text evidence="2">The sequence shown here is derived from an EMBL/GenBank/DDBJ whole genome shotgun (WGS) entry which is preliminary data.</text>
</comment>
<accession>A0A392TAR3</accession>
<evidence type="ECO:0000256" key="1">
    <source>
        <dbReference type="SAM" id="MobiDB-lite"/>
    </source>
</evidence>
<feature type="non-terminal residue" evidence="2">
    <location>
        <position position="1"/>
    </location>
</feature>
<keyword evidence="3" id="KW-1185">Reference proteome</keyword>
<name>A0A392TAR3_9FABA</name>
<evidence type="ECO:0000313" key="2">
    <source>
        <dbReference type="EMBL" id="MCI57216.1"/>
    </source>
</evidence>
<sequence length="69" mass="7585">LYRCAKFILEEENEVLSLVYEIDCGSAREENEVLVQVNDVESASTHSQASDGDSSNTSSSWHGEEFGEG</sequence>
<reference evidence="2 3" key="1">
    <citation type="journal article" date="2018" name="Front. Plant Sci.">
        <title>Red Clover (Trifolium pratense) and Zigzag Clover (T. medium) - A Picture of Genomic Similarities and Differences.</title>
        <authorList>
            <person name="Dluhosova J."/>
            <person name="Istvanek J."/>
            <person name="Nedelnik J."/>
            <person name="Repkova J."/>
        </authorList>
    </citation>
    <scope>NUCLEOTIDE SEQUENCE [LARGE SCALE GENOMIC DNA]</scope>
    <source>
        <strain evidence="3">cv. 10/8</strain>
        <tissue evidence="2">Leaf</tissue>
    </source>
</reference>
<dbReference type="Proteomes" id="UP000265520">
    <property type="component" value="Unassembled WGS sequence"/>
</dbReference>